<protein>
    <submittedName>
        <fullName evidence="1">Uncharacterized protein</fullName>
    </submittedName>
</protein>
<reference evidence="1" key="1">
    <citation type="journal article" date="2021" name="New Phytol.">
        <title>Evolutionary innovations through gain and loss of genes in the ectomycorrhizal Boletales.</title>
        <authorList>
            <person name="Wu G."/>
            <person name="Miyauchi S."/>
            <person name="Morin E."/>
            <person name="Kuo A."/>
            <person name="Drula E."/>
            <person name="Varga T."/>
            <person name="Kohler A."/>
            <person name="Feng B."/>
            <person name="Cao Y."/>
            <person name="Lipzen A."/>
            <person name="Daum C."/>
            <person name="Hundley H."/>
            <person name="Pangilinan J."/>
            <person name="Johnson J."/>
            <person name="Barry K."/>
            <person name="LaButti K."/>
            <person name="Ng V."/>
            <person name="Ahrendt S."/>
            <person name="Min B."/>
            <person name="Choi I.G."/>
            <person name="Park H."/>
            <person name="Plett J.M."/>
            <person name="Magnuson J."/>
            <person name="Spatafora J.W."/>
            <person name="Nagy L.G."/>
            <person name="Henrissat B."/>
            <person name="Grigoriev I.V."/>
            <person name="Yang Z.L."/>
            <person name="Xu J."/>
            <person name="Martin F.M."/>
        </authorList>
    </citation>
    <scope>NUCLEOTIDE SEQUENCE</scope>
    <source>
        <strain evidence="1">ATCC 28755</strain>
    </source>
</reference>
<organism evidence="1 2">
    <name type="scientific">Hygrophoropsis aurantiaca</name>
    <dbReference type="NCBI Taxonomy" id="72124"/>
    <lineage>
        <taxon>Eukaryota</taxon>
        <taxon>Fungi</taxon>
        <taxon>Dikarya</taxon>
        <taxon>Basidiomycota</taxon>
        <taxon>Agaricomycotina</taxon>
        <taxon>Agaricomycetes</taxon>
        <taxon>Agaricomycetidae</taxon>
        <taxon>Boletales</taxon>
        <taxon>Coniophorineae</taxon>
        <taxon>Hygrophoropsidaceae</taxon>
        <taxon>Hygrophoropsis</taxon>
    </lineage>
</organism>
<accession>A0ACB8A3X6</accession>
<sequence length="420" mass="46696">MSTDFIDIPEGLIHPDRRGIVVDLKRRGGLSHLDMKSFSESSVVLLEFQCDGASGHGSGFFLNIPDLQDFELILTAGHNFIGPNGSETTNLKVSLTSGGQLLPLSVHDFWVCKAFREERKDVHDHAAILVKRISKAGSARGFGFSTKLGEKMDKYQNTHSGEVYVTGYRAQVPYTPTTSSGPFQYCFGDRHERMEYRVKTEQGISGSAVWFGYDGYPTAVAIHTNGPTRKGSGSRGCRLTPELLREVFKWIDRSTNSSAKLGRYQVKLRAQEGRAKPPPGTELPRLGLFMNFSDDFPFARVRLGSGTVFDVLPAEAMASSEKLYYALAVGAKWVLFNPKKKEAVMSNNLQDGCLFWISRQKKKGLGLVFDRAVDGEEWQLKMSGEMISDIDEDDMESSEVTLVKYPADAKLPFVLFAFEP</sequence>
<dbReference type="EMBL" id="MU267873">
    <property type="protein sequence ID" value="KAH7907763.1"/>
    <property type="molecule type" value="Genomic_DNA"/>
</dbReference>
<dbReference type="Proteomes" id="UP000790377">
    <property type="component" value="Unassembled WGS sequence"/>
</dbReference>
<comment type="caution">
    <text evidence="1">The sequence shown here is derived from an EMBL/GenBank/DDBJ whole genome shotgun (WGS) entry which is preliminary data.</text>
</comment>
<gene>
    <name evidence="1" type="ORF">BJ138DRAFT_441680</name>
</gene>
<name>A0ACB8A3X6_9AGAM</name>
<evidence type="ECO:0000313" key="2">
    <source>
        <dbReference type="Proteomes" id="UP000790377"/>
    </source>
</evidence>
<proteinExistence type="predicted"/>
<evidence type="ECO:0000313" key="1">
    <source>
        <dbReference type="EMBL" id="KAH7907763.1"/>
    </source>
</evidence>
<keyword evidence="2" id="KW-1185">Reference proteome</keyword>